<dbReference type="EnsemblPlants" id="Pp3c14_12750V3.1">
    <property type="protein sequence ID" value="Pp3c14_12750V3.1"/>
    <property type="gene ID" value="Pp3c14_12750"/>
</dbReference>
<organism evidence="1">
    <name type="scientific">Physcomitrium patens</name>
    <name type="common">Spreading-leaved earth moss</name>
    <name type="synonym">Physcomitrella patens</name>
    <dbReference type="NCBI Taxonomy" id="3218"/>
    <lineage>
        <taxon>Eukaryota</taxon>
        <taxon>Viridiplantae</taxon>
        <taxon>Streptophyta</taxon>
        <taxon>Embryophyta</taxon>
        <taxon>Bryophyta</taxon>
        <taxon>Bryophytina</taxon>
        <taxon>Bryopsida</taxon>
        <taxon>Funariidae</taxon>
        <taxon>Funariales</taxon>
        <taxon>Funariaceae</taxon>
        <taxon>Physcomitrium</taxon>
    </lineage>
</organism>
<name>A0A2K1JHK3_PHYPA</name>
<dbReference type="EMBL" id="ABEU02000014">
    <property type="protein sequence ID" value="PNR41035.1"/>
    <property type="molecule type" value="Genomic_DNA"/>
</dbReference>
<dbReference type="Gramene" id="Pp3c14_12750V3.1">
    <property type="protein sequence ID" value="Pp3c14_12750V3.1"/>
    <property type="gene ID" value="Pp3c14_12750"/>
</dbReference>
<proteinExistence type="predicted"/>
<dbReference type="AlphaFoldDB" id="A0A2K1JHK3"/>
<protein>
    <submittedName>
        <fullName evidence="1 2">Uncharacterized protein</fullName>
    </submittedName>
</protein>
<evidence type="ECO:0000313" key="1">
    <source>
        <dbReference type="EMBL" id="PNR41035.1"/>
    </source>
</evidence>
<reference evidence="1 3" key="2">
    <citation type="journal article" date="2018" name="Plant J.">
        <title>The Physcomitrella patens chromosome-scale assembly reveals moss genome structure and evolution.</title>
        <authorList>
            <person name="Lang D."/>
            <person name="Ullrich K.K."/>
            <person name="Murat F."/>
            <person name="Fuchs J."/>
            <person name="Jenkins J."/>
            <person name="Haas F.B."/>
            <person name="Piednoel M."/>
            <person name="Gundlach H."/>
            <person name="Van Bel M."/>
            <person name="Meyberg R."/>
            <person name="Vives C."/>
            <person name="Morata J."/>
            <person name="Symeonidi A."/>
            <person name="Hiss M."/>
            <person name="Muchero W."/>
            <person name="Kamisugi Y."/>
            <person name="Saleh O."/>
            <person name="Blanc G."/>
            <person name="Decker E.L."/>
            <person name="van Gessel N."/>
            <person name="Grimwood J."/>
            <person name="Hayes R.D."/>
            <person name="Graham S.W."/>
            <person name="Gunter L.E."/>
            <person name="McDaniel S.F."/>
            <person name="Hoernstein S.N.W."/>
            <person name="Larsson A."/>
            <person name="Li F.W."/>
            <person name="Perroud P.F."/>
            <person name="Phillips J."/>
            <person name="Ranjan P."/>
            <person name="Rokshar D.S."/>
            <person name="Rothfels C.J."/>
            <person name="Schneider L."/>
            <person name="Shu S."/>
            <person name="Stevenson D.W."/>
            <person name="Thummler F."/>
            <person name="Tillich M."/>
            <person name="Villarreal Aguilar J.C."/>
            <person name="Widiez T."/>
            <person name="Wong G.K."/>
            <person name="Wymore A."/>
            <person name="Zhang Y."/>
            <person name="Zimmer A.D."/>
            <person name="Quatrano R.S."/>
            <person name="Mayer K.F.X."/>
            <person name="Goodstein D."/>
            <person name="Casacuberta J.M."/>
            <person name="Vandepoele K."/>
            <person name="Reski R."/>
            <person name="Cuming A.C."/>
            <person name="Tuskan G.A."/>
            <person name="Maumus F."/>
            <person name="Salse J."/>
            <person name="Schmutz J."/>
            <person name="Rensing S.A."/>
        </authorList>
    </citation>
    <scope>NUCLEOTIDE SEQUENCE [LARGE SCALE GENOMIC DNA]</scope>
    <source>
        <strain evidence="2 3">cv. Gransden 2004</strain>
    </source>
</reference>
<gene>
    <name evidence="1" type="ORF">PHYPA_018438</name>
</gene>
<reference evidence="2" key="3">
    <citation type="submission" date="2020-12" db="UniProtKB">
        <authorList>
            <consortium name="EnsemblPlants"/>
        </authorList>
    </citation>
    <scope>IDENTIFICATION</scope>
</reference>
<keyword evidence="3" id="KW-1185">Reference proteome</keyword>
<evidence type="ECO:0000313" key="2">
    <source>
        <dbReference type="EnsemblPlants" id="Pp3c14_12750V3.1"/>
    </source>
</evidence>
<sequence length="93" mass="10764">MQDSNLSTEIMSCGSQQKMILQHDGEAHRSQKRQKAATLAYGECDTFHFRRSMVLLLPHPGSRSERGRRISMSESPRWNHSIVRFSAFQSLWN</sequence>
<evidence type="ECO:0000313" key="3">
    <source>
        <dbReference type="Proteomes" id="UP000006727"/>
    </source>
</evidence>
<dbReference type="Proteomes" id="UP000006727">
    <property type="component" value="Chromosome 14"/>
</dbReference>
<accession>A0A2K1JHK3</accession>
<dbReference type="InParanoid" id="A0A2K1JHK3"/>
<reference evidence="1 3" key="1">
    <citation type="journal article" date="2008" name="Science">
        <title>The Physcomitrella genome reveals evolutionary insights into the conquest of land by plants.</title>
        <authorList>
            <person name="Rensing S."/>
            <person name="Lang D."/>
            <person name="Zimmer A."/>
            <person name="Terry A."/>
            <person name="Salamov A."/>
            <person name="Shapiro H."/>
            <person name="Nishiyama T."/>
            <person name="Perroud P.-F."/>
            <person name="Lindquist E."/>
            <person name="Kamisugi Y."/>
            <person name="Tanahashi T."/>
            <person name="Sakakibara K."/>
            <person name="Fujita T."/>
            <person name="Oishi K."/>
            <person name="Shin-I T."/>
            <person name="Kuroki Y."/>
            <person name="Toyoda A."/>
            <person name="Suzuki Y."/>
            <person name="Hashimoto A."/>
            <person name="Yamaguchi K."/>
            <person name="Sugano A."/>
            <person name="Kohara Y."/>
            <person name="Fujiyama A."/>
            <person name="Anterola A."/>
            <person name="Aoki S."/>
            <person name="Ashton N."/>
            <person name="Barbazuk W.B."/>
            <person name="Barker E."/>
            <person name="Bennetzen J."/>
            <person name="Bezanilla M."/>
            <person name="Blankenship R."/>
            <person name="Cho S.H."/>
            <person name="Dutcher S."/>
            <person name="Estelle M."/>
            <person name="Fawcett J.A."/>
            <person name="Gundlach H."/>
            <person name="Hanada K."/>
            <person name="Heyl A."/>
            <person name="Hicks K.A."/>
            <person name="Hugh J."/>
            <person name="Lohr M."/>
            <person name="Mayer K."/>
            <person name="Melkozernov A."/>
            <person name="Murata T."/>
            <person name="Nelson D."/>
            <person name="Pils B."/>
            <person name="Prigge M."/>
            <person name="Reiss B."/>
            <person name="Renner T."/>
            <person name="Rombauts S."/>
            <person name="Rushton P."/>
            <person name="Sanderfoot A."/>
            <person name="Schween G."/>
            <person name="Shiu S.-H."/>
            <person name="Stueber K."/>
            <person name="Theodoulou F.L."/>
            <person name="Tu H."/>
            <person name="Van de Peer Y."/>
            <person name="Verrier P.J."/>
            <person name="Waters E."/>
            <person name="Wood A."/>
            <person name="Yang L."/>
            <person name="Cove D."/>
            <person name="Cuming A."/>
            <person name="Hasebe M."/>
            <person name="Lucas S."/>
            <person name="Mishler D.B."/>
            <person name="Reski R."/>
            <person name="Grigoriev I."/>
            <person name="Quatrano R.S."/>
            <person name="Boore J.L."/>
        </authorList>
    </citation>
    <scope>NUCLEOTIDE SEQUENCE [LARGE SCALE GENOMIC DNA]</scope>
    <source>
        <strain evidence="2 3">cv. Gransden 2004</strain>
    </source>
</reference>